<dbReference type="GO" id="GO:1901359">
    <property type="term" value="F:tungstate binding"/>
    <property type="evidence" value="ECO:0007669"/>
    <property type="project" value="UniProtKB-ARBA"/>
</dbReference>
<dbReference type="PANTHER" id="PTHR30632">
    <property type="entry name" value="MOLYBDATE-BINDING PERIPLASMIC PROTEIN"/>
    <property type="match status" value="1"/>
</dbReference>
<gene>
    <name evidence="8" type="primary">modA</name>
    <name evidence="8" type="ORF">IFK94_02920</name>
</gene>
<evidence type="ECO:0000256" key="2">
    <source>
        <dbReference type="ARBA" id="ARBA00022505"/>
    </source>
</evidence>
<feature type="signal peptide" evidence="7">
    <location>
        <begin position="1"/>
        <end position="26"/>
    </location>
</feature>
<dbReference type="NCBIfam" id="TIGR01256">
    <property type="entry name" value="modA"/>
    <property type="match status" value="1"/>
</dbReference>
<feature type="binding site" evidence="6">
    <location>
        <position position="172"/>
    </location>
    <ligand>
        <name>molybdate</name>
        <dbReference type="ChEBI" id="CHEBI:36264"/>
    </ligand>
</feature>
<dbReference type="Pfam" id="PF13531">
    <property type="entry name" value="SBP_bac_11"/>
    <property type="match status" value="1"/>
</dbReference>
<keyword evidence="2 6" id="KW-0500">Molybdenum</keyword>
<proteinExistence type="inferred from homology"/>
<accession>A0A8J6XSL8</accession>
<evidence type="ECO:0000256" key="4">
    <source>
        <dbReference type="ARBA" id="ARBA00022729"/>
    </source>
</evidence>
<evidence type="ECO:0000313" key="9">
    <source>
        <dbReference type="Proteomes" id="UP000648239"/>
    </source>
</evidence>
<dbReference type="Gene3D" id="3.40.190.10">
    <property type="entry name" value="Periplasmic binding protein-like II"/>
    <property type="match status" value="2"/>
</dbReference>
<feature type="binding site" evidence="6">
    <location>
        <position position="190"/>
    </location>
    <ligand>
        <name>molybdate</name>
        <dbReference type="ChEBI" id="CHEBI:36264"/>
    </ligand>
</feature>
<keyword evidence="3 6" id="KW-0479">Metal-binding</keyword>
<name>A0A8J6XSL8_9BACT</name>
<comment type="subunit">
    <text evidence="5">The complex is composed of two ATP-binding proteins (ModC), two transmembrane proteins (ModB) and a solute-binding protein (ModA).</text>
</comment>
<evidence type="ECO:0000256" key="3">
    <source>
        <dbReference type="ARBA" id="ARBA00022723"/>
    </source>
</evidence>
<dbReference type="PIRSF" id="PIRSF004846">
    <property type="entry name" value="ModA"/>
    <property type="match status" value="1"/>
</dbReference>
<comment type="caution">
    <text evidence="8">The sequence shown here is derived from an EMBL/GenBank/DDBJ whole genome shotgun (WGS) entry which is preliminary data.</text>
</comment>
<evidence type="ECO:0000256" key="7">
    <source>
        <dbReference type="SAM" id="SignalP"/>
    </source>
</evidence>
<feature type="binding site" evidence="6">
    <location>
        <position position="64"/>
    </location>
    <ligand>
        <name>molybdate</name>
        <dbReference type="ChEBI" id="CHEBI:36264"/>
    </ligand>
</feature>
<dbReference type="Proteomes" id="UP000648239">
    <property type="component" value="Unassembled WGS sequence"/>
</dbReference>
<dbReference type="InterPro" id="IPR005950">
    <property type="entry name" value="ModA"/>
</dbReference>
<dbReference type="FunFam" id="3.40.190.10:FF:000035">
    <property type="entry name" value="Molybdate ABC transporter substrate-binding protein"/>
    <property type="match status" value="1"/>
</dbReference>
<organism evidence="8 9">
    <name type="scientific">Candidatus Polarisedimenticola svalbardensis</name>
    <dbReference type="NCBI Taxonomy" id="2886004"/>
    <lineage>
        <taxon>Bacteria</taxon>
        <taxon>Pseudomonadati</taxon>
        <taxon>Acidobacteriota</taxon>
        <taxon>Candidatus Polarisedimenticolia</taxon>
        <taxon>Candidatus Polarisedimenticolales</taxon>
        <taxon>Candidatus Polarisedimenticolaceae</taxon>
        <taxon>Candidatus Polarisedimenticola</taxon>
    </lineage>
</organism>
<dbReference type="GO" id="GO:0015689">
    <property type="term" value="P:molybdate ion transport"/>
    <property type="evidence" value="ECO:0007669"/>
    <property type="project" value="InterPro"/>
</dbReference>
<reference evidence="8 9" key="1">
    <citation type="submission" date="2020-08" db="EMBL/GenBank/DDBJ databases">
        <title>Acidobacteriota in marine sediments use diverse sulfur dissimilation pathways.</title>
        <authorList>
            <person name="Wasmund K."/>
        </authorList>
    </citation>
    <scope>NUCLEOTIDE SEQUENCE [LARGE SCALE GENOMIC DNA]</scope>
    <source>
        <strain evidence="8">MAG AM4</strain>
    </source>
</reference>
<evidence type="ECO:0000256" key="1">
    <source>
        <dbReference type="ARBA" id="ARBA00009175"/>
    </source>
</evidence>
<evidence type="ECO:0000313" key="8">
    <source>
        <dbReference type="EMBL" id="MBD3867053.1"/>
    </source>
</evidence>
<dbReference type="AlphaFoldDB" id="A0A8J6XSL8"/>
<feature type="binding site" evidence="6">
    <location>
        <position position="145"/>
    </location>
    <ligand>
        <name>molybdate</name>
        <dbReference type="ChEBI" id="CHEBI:36264"/>
    </ligand>
</feature>
<keyword evidence="4 7" id="KW-0732">Signal</keyword>
<dbReference type="EMBL" id="JACXWD010000005">
    <property type="protein sequence ID" value="MBD3867053.1"/>
    <property type="molecule type" value="Genomic_DNA"/>
</dbReference>
<dbReference type="SUPFAM" id="SSF53850">
    <property type="entry name" value="Periplasmic binding protein-like II"/>
    <property type="match status" value="1"/>
</dbReference>
<comment type="similarity">
    <text evidence="1">Belongs to the bacterial solute-binding protein ModA family.</text>
</comment>
<evidence type="ECO:0000256" key="6">
    <source>
        <dbReference type="PIRSR" id="PIRSR004846-1"/>
    </source>
</evidence>
<feature type="chain" id="PRO_5035173049" evidence="7">
    <location>
        <begin position="27"/>
        <end position="259"/>
    </location>
</feature>
<evidence type="ECO:0000256" key="5">
    <source>
        <dbReference type="ARBA" id="ARBA00062515"/>
    </source>
</evidence>
<dbReference type="InterPro" id="IPR050682">
    <property type="entry name" value="ModA/WtpA"/>
</dbReference>
<sequence>MAKRRRNKAAAFFLLTVLAAPTVARGADGVSVSAAVSLRDALNDAWRPIGAEEQVEIVLNAAGSGTLLRQIMQGAPVDLFISASPAELDELERAGLLVPGSRVTVATNRLVTILAPLGEPPVQFGDLAGPGITRVAIGNPRTVPAGRYAREALVSTGLWEPLQDRLVYAENVRQVVEYVARGDVDAGLVYSTDAELFRGRVRRGPEPPDGSYAPILYQAAILNEATEKEAAGELLELLLTERGRLTFRQYGFTLPAESP</sequence>
<protein>
    <submittedName>
        <fullName evidence="8">Molybdate ABC transporter substrate-binding protein</fullName>
    </submittedName>
</protein>
<dbReference type="GO" id="GO:0046872">
    <property type="term" value="F:metal ion binding"/>
    <property type="evidence" value="ECO:0007669"/>
    <property type="project" value="UniProtKB-KW"/>
</dbReference>
<dbReference type="GO" id="GO:0030973">
    <property type="term" value="F:molybdate ion binding"/>
    <property type="evidence" value="ECO:0007669"/>
    <property type="project" value="UniProtKB-ARBA"/>
</dbReference>
<dbReference type="PANTHER" id="PTHR30632:SF0">
    <property type="entry name" value="SULFATE-BINDING PROTEIN"/>
    <property type="match status" value="1"/>
</dbReference>
<feature type="binding site" evidence="6">
    <location>
        <position position="37"/>
    </location>
    <ligand>
        <name>molybdate</name>
        <dbReference type="ChEBI" id="CHEBI:36264"/>
    </ligand>
</feature>